<name>A0ABN3W9P1_9ACTN</name>
<protein>
    <submittedName>
        <fullName evidence="1">Uncharacterized protein</fullName>
    </submittedName>
</protein>
<evidence type="ECO:0000313" key="2">
    <source>
        <dbReference type="Proteomes" id="UP001500831"/>
    </source>
</evidence>
<accession>A0ABN3W9P1</accession>
<organism evidence="1 2">
    <name type="scientific">Streptosporangium fragile</name>
    <dbReference type="NCBI Taxonomy" id="46186"/>
    <lineage>
        <taxon>Bacteria</taxon>
        <taxon>Bacillati</taxon>
        <taxon>Actinomycetota</taxon>
        <taxon>Actinomycetes</taxon>
        <taxon>Streptosporangiales</taxon>
        <taxon>Streptosporangiaceae</taxon>
        <taxon>Streptosporangium</taxon>
    </lineage>
</organism>
<proteinExistence type="predicted"/>
<reference evidence="1 2" key="1">
    <citation type="journal article" date="2019" name="Int. J. Syst. Evol. Microbiol.">
        <title>The Global Catalogue of Microorganisms (GCM) 10K type strain sequencing project: providing services to taxonomists for standard genome sequencing and annotation.</title>
        <authorList>
            <consortium name="The Broad Institute Genomics Platform"/>
            <consortium name="The Broad Institute Genome Sequencing Center for Infectious Disease"/>
            <person name="Wu L."/>
            <person name="Ma J."/>
        </authorList>
    </citation>
    <scope>NUCLEOTIDE SEQUENCE [LARGE SCALE GENOMIC DNA]</scope>
    <source>
        <strain evidence="1 2">JCM 6242</strain>
    </source>
</reference>
<dbReference type="Proteomes" id="UP001500831">
    <property type="component" value="Unassembled WGS sequence"/>
</dbReference>
<sequence length="60" mass="6345">MSFNAVSITSRMRQAYGRARGFPGPGGGGLRRRGLPAALRGASQELTAIGTRWRFAIAPA</sequence>
<gene>
    <name evidence="1" type="ORF">GCM10010517_72180</name>
</gene>
<keyword evidence="2" id="KW-1185">Reference proteome</keyword>
<comment type="caution">
    <text evidence="1">The sequence shown here is derived from an EMBL/GenBank/DDBJ whole genome shotgun (WGS) entry which is preliminary data.</text>
</comment>
<dbReference type="EMBL" id="BAAAVI010000084">
    <property type="protein sequence ID" value="GAA2905980.1"/>
    <property type="molecule type" value="Genomic_DNA"/>
</dbReference>
<evidence type="ECO:0000313" key="1">
    <source>
        <dbReference type="EMBL" id="GAA2905980.1"/>
    </source>
</evidence>